<organism evidence="1 2">
    <name type="scientific">Shewanella putrefaciens (strain 200)</name>
    <dbReference type="NCBI Taxonomy" id="399804"/>
    <lineage>
        <taxon>Bacteria</taxon>
        <taxon>Pseudomonadati</taxon>
        <taxon>Pseudomonadota</taxon>
        <taxon>Gammaproteobacteria</taxon>
        <taxon>Alteromonadales</taxon>
        <taxon>Shewanellaceae</taxon>
        <taxon>Shewanella</taxon>
    </lineage>
</organism>
<dbReference type="HOGENOM" id="CLU_2976784_0_0_6"/>
<evidence type="ECO:0000313" key="2">
    <source>
        <dbReference type="Proteomes" id="UP000008209"/>
    </source>
</evidence>
<dbReference type="Pfam" id="PF14354">
    <property type="entry name" value="Lar_restr_allev"/>
    <property type="match status" value="1"/>
</dbReference>
<accession>E6XH01</accession>
<sequence length="58" mass="6482">MKKPTLKLCPFCGSHGDFCETSVFWVRCTNDNCGAETTNGEEGTMEEAAKIWNHRAND</sequence>
<protein>
    <recommendedName>
        <fullName evidence="3">Restriction alleviation protein, Lar family</fullName>
    </recommendedName>
</protein>
<dbReference type="Proteomes" id="UP000008209">
    <property type="component" value="Chromosome"/>
</dbReference>
<proteinExistence type="predicted"/>
<dbReference type="EMBL" id="CP002457">
    <property type="protein sequence ID" value="ADV56274.1"/>
    <property type="molecule type" value="Genomic_DNA"/>
</dbReference>
<evidence type="ECO:0008006" key="3">
    <source>
        <dbReference type="Google" id="ProtNLM"/>
    </source>
</evidence>
<dbReference type="PATRIC" id="fig|399804.5.peg.4012"/>
<gene>
    <name evidence="1" type="ordered locus">Sput200_3908</name>
</gene>
<dbReference type="KEGG" id="shp:Sput200_3908"/>
<dbReference type="AlphaFoldDB" id="E6XH01"/>
<evidence type="ECO:0000313" key="1">
    <source>
        <dbReference type="EMBL" id="ADV56274.1"/>
    </source>
</evidence>
<reference evidence="1 2" key="1">
    <citation type="submission" date="2011-01" db="EMBL/GenBank/DDBJ databases">
        <title>Complete sequence of Shewanella putrefaciens 200.</title>
        <authorList>
            <consortium name="US DOE Joint Genome Institute"/>
            <person name="Lucas S."/>
            <person name="Copeland A."/>
            <person name="Lapidus A."/>
            <person name="Cheng J.-F."/>
            <person name="Bruce D."/>
            <person name="Goodwin L."/>
            <person name="Pitluck S."/>
            <person name="Munk A.C."/>
            <person name="Detter J.C."/>
            <person name="Han C."/>
            <person name="Tapia R."/>
            <person name="Land M."/>
            <person name="Hauser L."/>
            <person name="Chang Y.-J."/>
            <person name="Jeffries C."/>
            <person name="Kyrpides N."/>
            <person name="Ivanova N."/>
            <person name="Mikhailova N."/>
            <person name="Kolker E."/>
            <person name="Lawrence C."/>
            <person name="McCue L.A."/>
            <person name="DiChristina T."/>
            <person name="Nealson K."/>
            <person name="Fredrickson J.K."/>
            <person name="Woyke T."/>
        </authorList>
    </citation>
    <scope>NUCLEOTIDE SEQUENCE [LARGE SCALE GENOMIC DNA]</scope>
    <source>
        <strain evidence="1 2">200</strain>
    </source>
</reference>
<name>E6XH01_SHEP2</name>